<evidence type="ECO:0000313" key="2">
    <source>
        <dbReference type="Proteomes" id="UP000324758"/>
    </source>
</evidence>
<keyword evidence="2" id="KW-1185">Reference proteome</keyword>
<gene>
    <name evidence="1" type="ORF">FXB40_12530</name>
</gene>
<sequence length="84" mass="9833">MRQRIDLVEAGMQGRARLDDRQRQRFAEAFLRAALRLNRRDFRAWLLRRVRTAPLAVPIDPARFAISKTDIELLMRSACEAPLK</sequence>
<dbReference type="OrthoDB" id="8251381at2"/>
<proteinExistence type="predicted"/>
<comment type="caution">
    <text evidence="1">The sequence shown here is derived from an EMBL/GenBank/DDBJ whole genome shotgun (WGS) entry which is preliminary data.</text>
</comment>
<dbReference type="RefSeq" id="WP_148772504.1">
    <property type="nucleotide sequence ID" value="NZ_VSSS01000021.1"/>
</dbReference>
<dbReference type="EMBL" id="VSSS01000021">
    <property type="protein sequence ID" value="TYL96142.1"/>
    <property type="molecule type" value="Genomic_DNA"/>
</dbReference>
<dbReference type="AlphaFoldDB" id="A0A5D3KG99"/>
<accession>A0A5D3KG99</accession>
<reference evidence="1 2" key="1">
    <citation type="submission" date="2019-08" db="EMBL/GenBank/DDBJ databases">
        <title>Bradyrhizobium hipponensis sp. nov., a rhizobium isolated from a Lupinus angustifolius root nodule in Tunisia.</title>
        <authorList>
            <person name="Off K."/>
            <person name="Rejili M."/>
            <person name="Mars M."/>
            <person name="Brachmann A."/>
            <person name="Marin M."/>
        </authorList>
    </citation>
    <scope>NUCLEOTIDE SEQUENCE [LARGE SCALE GENOMIC DNA]</scope>
    <source>
        <strain evidence="1 2">CTAW71</strain>
    </source>
</reference>
<evidence type="ECO:0000313" key="1">
    <source>
        <dbReference type="EMBL" id="TYL96142.1"/>
    </source>
</evidence>
<protein>
    <submittedName>
        <fullName evidence="1">Uncharacterized protein</fullName>
    </submittedName>
</protein>
<organism evidence="1 2">
    <name type="scientific">Bradyrhizobium rifense</name>
    <dbReference type="NCBI Taxonomy" id="515499"/>
    <lineage>
        <taxon>Bacteria</taxon>
        <taxon>Pseudomonadati</taxon>
        <taxon>Pseudomonadota</taxon>
        <taxon>Alphaproteobacteria</taxon>
        <taxon>Hyphomicrobiales</taxon>
        <taxon>Nitrobacteraceae</taxon>
        <taxon>Bradyrhizobium</taxon>
    </lineage>
</organism>
<dbReference type="Proteomes" id="UP000324758">
    <property type="component" value="Unassembled WGS sequence"/>
</dbReference>
<name>A0A5D3KG99_9BRAD</name>